<dbReference type="InterPro" id="IPR045584">
    <property type="entry name" value="Pilin-like"/>
</dbReference>
<reference evidence="2 3" key="1">
    <citation type="submission" date="2018-04" db="EMBL/GenBank/DDBJ databases">
        <title>Genomic Encyclopedia of Type Strains, Phase IV (KMG-IV): sequencing the most valuable type-strain genomes for metagenomic binning, comparative biology and taxonomic classification.</title>
        <authorList>
            <person name="Goeker M."/>
        </authorList>
    </citation>
    <scope>NUCLEOTIDE SEQUENCE [LARGE SCALE GENOMIC DNA]</scope>
    <source>
        <strain evidence="2 3">DSM 14823</strain>
    </source>
</reference>
<gene>
    <name evidence="2" type="ORF">C8D82_104151</name>
</gene>
<dbReference type="OrthoDB" id="9958305at2"/>
<accession>A0A2U1B8L8</accession>
<organism evidence="2 3">
    <name type="scientific">Victivallis vadensis</name>
    <dbReference type="NCBI Taxonomy" id="172901"/>
    <lineage>
        <taxon>Bacteria</taxon>
        <taxon>Pseudomonadati</taxon>
        <taxon>Lentisphaerota</taxon>
        <taxon>Lentisphaeria</taxon>
        <taxon>Victivallales</taxon>
        <taxon>Victivallaceae</taxon>
        <taxon>Victivallis</taxon>
    </lineage>
</organism>
<keyword evidence="3" id="KW-1185">Reference proteome</keyword>
<keyword evidence="1" id="KW-1133">Transmembrane helix</keyword>
<dbReference type="NCBIfam" id="TIGR02532">
    <property type="entry name" value="IV_pilin_GFxxxE"/>
    <property type="match status" value="1"/>
</dbReference>
<feature type="transmembrane region" description="Helical" evidence="1">
    <location>
        <begin position="162"/>
        <end position="185"/>
    </location>
</feature>
<evidence type="ECO:0000313" key="3">
    <source>
        <dbReference type="Proteomes" id="UP000245959"/>
    </source>
</evidence>
<name>A0A2U1B8L8_9BACT</name>
<dbReference type="SUPFAM" id="SSF54523">
    <property type="entry name" value="Pili subunits"/>
    <property type="match status" value="1"/>
</dbReference>
<proteinExistence type="predicted"/>
<keyword evidence="1" id="KW-0472">Membrane</keyword>
<sequence length="371" mass="40215">MNPTRTAHIIPPPSPAAPLRTACLQFTLLELLVNIIYKICNRSPYAALREREGFGGEKAATCAASLPVPNILNFSHIPRKLSRLGQCSASGKSEQKHEVVFPQKSGKTTSRYCGSSFPAGRPRLRLSTAPYPAPAPCRTQGARHEADTPPAYRRLRPTTARFTLIELLVVVAIIAILAGMLLPALNKARMHAQQSNCAANQKQVMAGILMYAGDFGDNTPPLNLAVSFTGTNPSRNNNWWTNLLVRGNYLPAPKSWESEAGGKSRTGVFICPSAVSESGQFGIYASQTYGVGYNHSLKLSRIKDASARVLVGDTRGSISFYSPLATPWSITLAQSFSDRHAGGAIGGFCDGHVEYRKYTSWLAADRDCFGR</sequence>
<dbReference type="PANTHER" id="PTHR30093">
    <property type="entry name" value="GENERAL SECRETION PATHWAY PROTEIN G"/>
    <property type="match status" value="1"/>
</dbReference>
<dbReference type="AlphaFoldDB" id="A0A2U1B8L8"/>
<evidence type="ECO:0000256" key="1">
    <source>
        <dbReference type="SAM" id="Phobius"/>
    </source>
</evidence>
<dbReference type="InterPro" id="IPR012902">
    <property type="entry name" value="N_methyl_site"/>
</dbReference>
<dbReference type="RefSeq" id="WP_116882994.1">
    <property type="nucleotide sequence ID" value="NZ_CABMMC010000008.1"/>
</dbReference>
<dbReference type="Proteomes" id="UP000245959">
    <property type="component" value="Unassembled WGS sequence"/>
</dbReference>
<comment type="caution">
    <text evidence="2">The sequence shown here is derived from an EMBL/GenBank/DDBJ whole genome shotgun (WGS) entry which is preliminary data.</text>
</comment>
<dbReference type="EMBL" id="QEKH01000004">
    <property type="protein sequence ID" value="PVY45006.1"/>
    <property type="molecule type" value="Genomic_DNA"/>
</dbReference>
<keyword evidence="1" id="KW-0812">Transmembrane</keyword>
<evidence type="ECO:0000313" key="2">
    <source>
        <dbReference type="EMBL" id="PVY45006.1"/>
    </source>
</evidence>
<dbReference type="PANTHER" id="PTHR30093:SF2">
    <property type="entry name" value="TYPE II SECRETION SYSTEM PROTEIN H"/>
    <property type="match status" value="1"/>
</dbReference>
<protein>
    <submittedName>
        <fullName evidence="2">Prepilin-type N-terminal cleavage/methylation domain-containing protein/prepilin-type processing-associated H-X9-DG protein</fullName>
    </submittedName>
</protein>
<dbReference type="GeneID" id="79513926"/>
<dbReference type="Gene3D" id="3.30.700.10">
    <property type="entry name" value="Glycoprotein, Type 4 Pilin"/>
    <property type="match status" value="1"/>
</dbReference>